<feature type="region of interest" description="Disordered" evidence="1">
    <location>
        <begin position="122"/>
        <end position="254"/>
    </location>
</feature>
<name>A0A8H8S7G9_9HELO</name>
<feature type="compositionally biased region" description="Low complexity" evidence="1">
    <location>
        <begin position="42"/>
        <end position="51"/>
    </location>
</feature>
<dbReference type="OrthoDB" id="5423884at2759"/>
<organism evidence="3 4">
    <name type="scientific">Lachnellula occidentalis</name>
    <dbReference type="NCBI Taxonomy" id="215460"/>
    <lineage>
        <taxon>Eukaryota</taxon>
        <taxon>Fungi</taxon>
        <taxon>Dikarya</taxon>
        <taxon>Ascomycota</taxon>
        <taxon>Pezizomycotina</taxon>
        <taxon>Leotiomycetes</taxon>
        <taxon>Helotiales</taxon>
        <taxon>Lachnaceae</taxon>
        <taxon>Lachnellula</taxon>
    </lineage>
</organism>
<keyword evidence="4" id="KW-1185">Reference proteome</keyword>
<evidence type="ECO:0000256" key="1">
    <source>
        <dbReference type="SAM" id="MobiDB-lite"/>
    </source>
</evidence>
<dbReference type="Proteomes" id="UP000443090">
    <property type="component" value="Unassembled WGS sequence"/>
</dbReference>
<accession>A0A8H8S7G9</accession>
<dbReference type="EMBL" id="QGMI01000054">
    <property type="protein sequence ID" value="TVY48225.1"/>
    <property type="molecule type" value="Genomic_DNA"/>
</dbReference>
<proteinExistence type="predicted"/>
<feature type="compositionally biased region" description="Basic and acidic residues" evidence="1">
    <location>
        <begin position="174"/>
        <end position="191"/>
    </location>
</feature>
<feature type="transmembrane region" description="Helical" evidence="2">
    <location>
        <begin position="85"/>
        <end position="104"/>
    </location>
</feature>
<keyword evidence="2" id="KW-0472">Membrane</keyword>
<feature type="compositionally biased region" description="Basic residues" evidence="1">
    <location>
        <begin position="131"/>
        <end position="144"/>
    </location>
</feature>
<reference evidence="3 4" key="1">
    <citation type="submission" date="2018-05" db="EMBL/GenBank/DDBJ databases">
        <title>Genome sequencing and assembly of the regulated plant pathogen Lachnellula willkommii and related sister species for the development of diagnostic species identification markers.</title>
        <authorList>
            <person name="Giroux E."/>
            <person name="Bilodeau G."/>
        </authorList>
    </citation>
    <scope>NUCLEOTIDE SEQUENCE [LARGE SCALE GENOMIC DNA]</scope>
    <source>
        <strain evidence="3 4">CBS 160.35</strain>
    </source>
</reference>
<keyword evidence="2" id="KW-1133">Transmembrane helix</keyword>
<keyword evidence="2" id="KW-0812">Transmembrane</keyword>
<feature type="compositionally biased region" description="Basic and acidic residues" evidence="1">
    <location>
        <begin position="211"/>
        <end position="227"/>
    </location>
</feature>
<sequence length="254" mass="27755">MAPLPLSNLEAASSAISNIAKRLPTELINSVLGRDPIPQPQPTSTTTTSTANSLLSRILSSKRSTSSIIPTGYGSIDSGPAPGTIVGIVIGSVAGFLLILWLLYTCLNFNGGGGNGFGGGESAYTESVPRERRKSHHSGSRRSRRDNETIEIRSQSQVRAPSPIRIVREPSPPRMERVIVEERREERRGGGSDEVVVIEEHSPPRRKKKNRDRDREREISRERDVDSGFRTVDPLAFGGVVGGNPRRGSRRVRD</sequence>
<protein>
    <submittedName>
        <fullName evidence="3">Uncharacterized protein</fullName>
    </submittedName>
</protein>
<dbReference type="AlphaFoldDB" id="A0A8H8S7G9"/>
<evidence type="ECO:0000313" key="3">
    <source>
        <dbReference type="EMBL" id="TVY48225.1"/>
    </source>
</evidence>
<evidence type="ECO:0000256" key="2">
    <source>
        <dbReference type="SAM" id="Phobius"/>
    </source>
</evidence>
<feature type="region of interest" description="Disordered" evidence="1">
    <location>
        <begin position="32"/>
        <end position="51"/>
    </location>
</feature>
<gene>
    <name evidence="3" type="ORF">LOCC1_G003885</name>
</gene>
<evidence type="ECO:0000313" key="4">
    <source>
        <dbReference type="Proteomes" id="UP000443090"/>
    </source>
</evidence>
<comment type="caution">
    <text evidence="3">The sequence shown here is derived from an EMBL/GenBank/DDBJ whole genome shotgun (WGS) entry which is preliminary data.</text>
</comment>